<proteinExistence type="predicted"/>
<evidence type="ECO:0000313" key="1">
    <source>
        <dbReference type="EMBL" id="CDO94284.1"/>
    </source>
</evidence>
<sequence>MAATALAIIRRRNPTWDLHKLNLASICLNDSSLHSPKDLTSQHSEGLTETTSVELKPSAVIHDFSQLLPNKDNTEKRPPHFDNLKPAFAFLRCNSISLNNLRSTTEVFNSLGERIDDFAIAWIGKNYKRYRWLLGFSNGDQYRMLIDCFQVVLLSYYSKHCDYRRFRRHLHETLFDKFIMKELCNRQIYTKALRSQFDIPPSRFHLQNVCSYHSKFLVRLVLIANNDVTKIRFVCHVLYTIELLIKEMLIHSNGVKEKKKTTKTDSAYQTLFNRRWKHLMKFGKKIPVPIMSYFEILFKFCLQILSPILEHCTESHYEGCNILLSKRYVQSELLMLNDKRFIAQFQMLNWERFQDQLKSVK</sequence>
<comment type="caution">
    <text evidence="1">The sequence shown here is derived from an EMBL/GenBank/DDBJ whole genome shotgun (WGS) entry which is preliminary data.</text>
</comment>
<organism evidence="1 2">
    <name type="scientific">Kluyveromyces dobzhanskii CBS 2104</name>
    <dbReference type="NCBI Taxonomy" id="1427455"/>
    <lineage>
        <taxon>Eukaryota</taxon>
        <taxon>Fungi</taxon>
        <taxon>Dikarya</taxon>
        <taxon>Ascomycota</taxon>
        <taxon>Saccharomycotina</taxon>
        <taxon>Saccharomycetes</taxon>
        <taxon>Saccharomycetales</taxon>
        <taxon>Saccharomycetaceae</taxon>
        <taxon>Kluyveromyces</taxon>
    </lineage>
</organism>
<name>A0A0A8L7Z0_9SACH</name>
<reference evidence="1 2" key="1">
    <citation type="submission" date="2014-03" db="EMBL/GenBank/DDBJ databases">
        <title>The genome of Kluyveromyces dobzhanskii.</title>
        <authorList>
            <person name="Nystedt B."/>
            <person name="Astrom S."/>
        </authorList>
    </citation>
    <scope>NUCLEOTIDE SEQUENCE [LARGE SCALE GENOMIC DNA]</scope>
    <source>
        <strain evidence="1 2">CBS 2104</strain>
    </source>
</reference>
<accession>A0A0A8L7Z0</accession>
<dbReference type="EMBL" id="CCBQ010000037">
    <property type="protein sequence ID" value="CDO94284.1"/>
    <property type="molecule type" value="Genomic_DNA"/>
</dbReference>
<evidence type="ECO:0000313" key="2">
    <source>
        <dbReference type="Proteomes" id="UP000031516"/>
    </source>
</evidence>
<dbReference type="OrthoDB" id="4055114at2759"/>
<dbReference type="Proteomes" id="UP000031516">
    <property type="component" value="Unassembled WGS sequence"/>
</dbReference>
<keyword evidence="2" id="KW-1185">Reference proteome</keyword>
<protein>
    <submittedName>
        <fullName evidence="1">WGS project CCBQ000000000 data, contig 00106</fullName>
    </submittedName>
</protein>
<dbReference type="AlphaFoldDB" id="A0A0A8L7Z0"/>
<gene>
    <name evidence="1" type="ORF">KLDO_g2557</name>
</gene>